<dbReference type="Gene3D" id="1.10.8.80">
    <property type="entry name" value="Magnesium chelatase subunit I, C-Terminal domain"/>
    <property type="match status" value="1"/>
</dbReference>
<keyword evidence="3" id="KW-1185">Reference proteome</keyword>
<reference evidence="2 3" key="1">
    <citation type="journal article" date="2019" name="Int. J. Syst. Evol. Microbiol.">
        <title>The Global Catalogue of Microorganisms (GCM) 10K type strain sequencing project: providing services to taxonomists for standard genome sequencing and annotation.</title>
        <authorList>
            <consortium name="The Broad Institute Genomics Platform"/>
            <consortium name="The Broad Institute Genome Sequencing Center for Infectious Disease"/>
            <person name="Wu L."/>
            <person name="Ma J."/>
        </authorList>
    </citation>
    <scope>NUCLEOTIDE SEQUENCE [LARGE SCALE GENOMIC DNA]</scope>
    <source>
        <strain evidence="2 3">CGMCC 1.3239</strain>
    </source>
</reference>
<protein>
    <submittedName>
        <fullName evidence="2">ATPase</fullName>
    </submittedName>
</protein>
<dbReference type="InterPro" id="IPR041628">
    <property type="entry name" value="ChlI/MoxR_AAA_lid"/>
</dbReference>
<comment type="caution">
    <text evidence="2">The sequence shown here is derived from an EMBL/GenBank/DDBJ whole genome shotgun (WGS) entry which is preliminary data.</text>
</comment>
<feature type="domain" description="ChlI/MoxR AAA lid" evidence="1">
    <location>
        <begin position="1"/>
        <end position="48"/>
    </location>
</feature>
<dbReference type="AlphaFoldDB" id="A0ABD5SJU4"/>
<gene>
    <name evidence="2" type="ORF">ACFQEU_17225</name>
</gene>
<accession>A0ABD5SJU4</accession>
<feature type="non-terminal residue" evidence="2">
    <location>
        <position position="1"/>
    </location>
</feature>
<name>A0ABD5SJU4_9EURY</name>
<sequence>ARAAAALDGRPFVTPDDVKRVAEPTLAHRLVLTPDATVDDVDKRDVIANVLDRVAVPTVESPEA</sequence>
<dbReference type="Pfam" id="PF17863">
    <property type="entry name" value="AAA_lid_2"/>
    <property type="match status" value="1"/>
</dbReference>
<evidence type="ECO:0000313" key="3">
    <source>
        <dbReference type="Proteomes" id="UP001596442"/>
    </source>
</evidence>
<organism evidence="2 3">
    <name type="scientific">Halorubrum tibetense</name>
    <dbReference type="NCBI Taxonomy" id="175631"/>
    <lineage>
        <taxon>Archaea</taxon>
        <taxon>Methanobacteriati</taxon>
        <taxon>Methanobacteriota</taxon>
        <taxon>Stenosarchaea group</taxon>
        <taxon>Halobacteria</taxon>
        <taxon>Halobacteriales</taxon>
        <taxon>Haloferacaceae</taxon>
        <taxon>Halorubrum</taxon>
    </lineage>
</organism>
<evidence type="ECO:0000313" key="2">
    <source>
        <dbReference type="EMBL" id="MFC6755192.1"/>
    </source>
</evidence>
<proteinExistence type="predicted"/>
<dbReference type="Proteomes" id="UP001596442">
    <property type="component" value="Unassembled WGS sequence"/>
</dbReference>
<evidence type="ECO:0000259" key="1">
    <source>
        <dbReference type="Pfam" id="PF17863"/>
    </source>
</evidence>
<dbReference type="EMBL" id="JBHSWW010000606">
    <property type="protein sequence ID" value="MFC6755192.1"/>
    <property type="molecule type" value="Genomic_DNA"/>
</dbReference>